<keyword evidence="3" id="KW-1185">Reference proteome</keyword>
<reference evidence="2 3" key="1">
    <citation type="submission" date="2020-08" db="EMBL/GenBank/DDBJ databases">
        <title>Genomic Encyclopedia of Type Strains, Phase III (KMG-III): the genomes of soil and plant-associated and newly described type strains.</title>
        <authorList>
            <person name="Whitman W."/>
        </authorList>
    </citation>
    <scope>NUCLEOTIDE SEQUENCE [LARGE SCALE GENOMIC DNA]</scope>
    <source>
        <strain evidence="2 3">CECT 8960</strain>
    </source>
</reference>
<dbReference type="InterPro" id="IPR045935">
    <property type="entry name" value="DUF6355"/>
</dbReference>
<evidence type="ECO:0008006" key="4">
    <source>
        <dbReference type="Google" id="ProtNLM"/>
    </source>
</evidence>
<dbReference type="EMBL" id="JACHJQ010000002">
    <property type="protein sequence ID" value="MBB4906073.1"/>
    <property type="molecule type" value="Genomic_DNA"/>
</dbReference>
<feature type="signal peptide" evidence="1">
    <location>
        <begin position="1"/>
        <end position="28"/>
    </location>
</feature>
<feature type="chain" id="PRO_5030691288" description="Secreted protein" evidence="1">
    <location>
        <begin position="29"/>
        <end position="118"/>
    </location>
</feature>
<protein>
    <recommendedName>
        <fullName evidence="4">Secreted protein</fullName>
    </recommendedName>
</protein>
<dbReference type="Pfam" id="PF19882">
    <property type="entry name" value="DUF6355"/>
    <property type="match status" value="1"/>
</dbReference>
<sequence>MLRMFARVAVAVAVAAGGLLATTGPATAAQPTASTNTSVAAPIAAPVAVADDPCGFWREGNWLIGYSYWYRHCASTTVWVHITYYDGGFEDTCFGPWEKRQLSWRTNGAHSAGHLCGG</sequence>
<evidence type="ECO:0000313" key="2">
    <source>
        <dbReference type="EMBL" id="MBB4906073.1"/>
    </source>
</evidence>
<accession>A0A7W7VDC8</accession>
<gene>
    <name evidence="2" type="ORF">FHR82_002290</name>
</gene>
<name>A0A7W7VDC8_9PSEU</name>
<dbReference type="AlphaFoldDB" id="A0A7W7VDC8"/>
<keyword evidence="1" id="KW-0732">Signal</keyword>
<proteinExistence type="predicted"/>
<organism evidence="2 3">
    <name type="scientific">Actinophytocola algeriensis</name>
    <dbReference type="NCBI Taxonomy" id="1768010"/>
    <lineage>
        <taxon>Bacteria</taxon>
        <taxon>Bacillati</taxon>
        <taxon>Actinomycetota</taxon>
        <taxon>Actinomycetes</taxon>
        <taxon>Pseudonocardiales</taxon>
        <taxon>Pseudonocardiaceae</taxon>
    </lineage>
</organism>
<comment type="caution">
    <text evidence="2">The sequence shown here is derived from an EMBL/GenBank/DDBJ whole genome shotgun (WGS) entry which is preliminary data.</text>
</comment>
<evidence type="ECO:0000256" key="1">
    <source>
        <dbReference type="SAM" id="SignalP"/>
    </source>
</evidence>
<dbReference type="Proteomes" id="UP000520767">
    <property type="component" value="Unassembled WGS sequence"/>
</dbReference>
<evidence type="ECO:0000313" key="3">
    <source>
        <dbReference type="Proteomes" id="UP000520767"/>
    </source>
</evidence>